<protein>
    <recommendedName>
        <fullName evidence="3">BAR domain-containing protein</fullName>
    </recommendedName>
</protein>
<dbReference type="GeneID" id="18250237"/>
<dbReference type="KEGG" id="cten:18250237"/>
<proteinExistence type="predicted"/>
<organism evidence="2">
    <name type="scientific">Candida tenuis (strain ATCC 10573 / BCRC 21748 / CBS 615 / JCM 9827 / NBRC 10315 / NRRL Y-1498 / VKM Y-70)</name>
    <name type="common">Yeast</name>
    <name type="synonym">Yamadazyma tenuis</name>
    <dbReference type="NCBI Taxonomy" id="590646"/>
    <lineage>
        <taxon>Eukaryota</taxon>
        <taxon>Fungi</taxon>
        <taxon>Dikarya</taxon>
        <taxon>Ascomycota</taxon>
        <taxon>Saccharomycotina</taxon>
        <taxon>Pichiomycetes</taxon>
        <taxon>Debaryomycetaceae</taxon>
        <taxon>Yamadazyma</taxon>
    </lineage>
</organism>
<dbReference type="GO" id="GO:0097320">
    <property type="term" value="P:plasma membrane tubulation"/>
    <property type="evidence" value="ECO:0007669"/>
    <property type="project" value="TreeGrafter"/>
</dbReference>
<keyword evidence="2" id="KW-1185">Reference proteome</keyword>
<dbReference type="GO" id="GO:1990528">
    <property type="term" value="C:Rvs161p-Rvs167p complex"/>
    <property type="evidence" value="ECO:0007669"/>
    <property type="project" value="TreeGrafter"/>
</dbReference>
<dbReference type="SUPFAM" id="SSF103657">
    <property type="entry name" value="BAR/IMD domain-like"/>
    <property type="match status" value="1"/>
</dbReference>
<dbReference type="HOGENOM" id="CLU_834186_0_0_1"/>
<dbReference type="GO" id="GO:0051666">
    <property type="term" value="P:actin cortical patch localization"/>
    <property type="evidence" value="ECO:0007669"/>
    <property type="project" value="InterPro"/>
</dbReference>
<dbReference type="GO" id="GO:0031097">
    <property type="term" value="C:medial cortex"/>
    <property type="evidence" value="ECO:0007669"/>
    <property type="project" value="TreeGrafter"/>
</dbReference>
<name>G3B297_CANTC</name>
<evidence type="ECO:0000313" key="2">
    <source>
        <dbReference type="Proteomes" id="UP000000707"/>
    </source>
</evidence>
<dbReference type="GO" id="GO:0030479">
    <property type="term" value="C:actin cortical patch"/>
    <property type="evidence" value="ECO:0007669"/>
    <property type="project" value="TreeGrafter"/>
</dbReference>
<accession>G3B297</accession>
<dbReference type="EMBL" id="GL996515">
    <property type="protein sequence ID" value="EGV64625.1"/>
    <property type="molecule type" value="Genomic_DNA"/>
</dbReference>
<dbReference type="eggNOG" id="KOG3771">
    <property type="taxonomic scope" value="Eukaryota"/>
</dbReference>
<dbReference type="InterPro" id="IPR027267">
    <property type="entry name" value="AH/BAR_dom_sf"/>
</dbReference>
<gene>
    <name evidence="1" type="ORF">CANTEDRAFT_92867</name>
</gene>
<sequence length="333" mass="39229">MDFSGIKFSDFKSRIESIKYPYSIDWNGLKIIPQSFRRKAKIGVFTIDEQFDELHRTLGIVEASIKNLIKYSDMYTANVTLQLKSAKEIGDLFSSLCDPYISFDQQTRNEVKDMSLDKIVNRLFTSEDQTKEFMSQCFHFKVTESFIVKVQELIEVVGDPTEVSKTITSKCQVCLFLLENIKRFVRKRNHALDNYDYVVSQIELLLKKSKEKFQELSVKESQKLFNLQRRLEVLRSEYDTINTLLLKELPSFFHMVDSLLSPIKYLLYYNQLIFNYQTISKMLEFQEKSRIALQWDLDSIDITEFQQRIESLSLLQTTRSVSNMEIFEDSPKK</sequence>
<reference evidence="1 2" key="1">
    <citation type="journal article" date="2011" name="Proc. Natl. Acad. Sci. U.S.A.">
        <title>Comparative genomics of xylose-fermenting fungi for enhanced biofuel production.</title>
        <authorList>
            <person name="Wohlbach D.J."/>
            <person name="Kuo A."/>
            <person name="Sato T.K."/>
            <person name="Potts K.M."/>
            <person name="Salamov A.A."/>
            <person name="LaButti K.M."/>
            <person name="Sun H."/>
            <person name="Clum A."/>
            <person name="Pangilinan J.L."/>
            <person name="Lindquist E.A."/>
            <person name="Lucas S."/>
            <person name="Lapidus A."/>
            <person name="Jin M."/>
            <person name="Gunawan C."/>
            <person name="Balan V."/>
            <person name="Dale B.E."/>
            <person name="Jeffries T.W."/>
            <person name="Zinkel R."/>
            <person name="Barry K.W."/>
            <person name="Grigoriev I.V."/>
            <person name="Gasch A.P."/>
        </authorList>
    </citation>
    <scope>NUCLEOTIDE SEQUENCE [LARGE SCALE GENOMIC DNA]</scope>
    <source>
        <strain evidence="2">ATCC 10573 / BCRC 21748 / CBS 615 / JCM 9827 / NBRC 10315 / NRRL Y-1498 / VKM Y-70</strain>
    </source>
</reference>
<dbReference type="InterPro" id="IPR046982">
    <property type="entry name" value="BIN3/RVS161-like"/>
</dbReference>
<evidence type="ECO:0008006" key="3">
    <source>
        <dbReference type="Google" id="ProtNLM"/>
    </source>
</evidence>
<dbReference type="PANTHER" id="PTHR47174:SF1">
    <property type="entry name" value="REDUCED VIABILITY UPON STARVATION PROTEIN 167"/>
    <property type="match status" value="1"/>
</dbReference>
<evidence type="ECO:0000313" key="1">
    <source>
        <dbReference type="EMBL" id="EGV64625.1"/>
    </source>
</evidence>
<dbReference type="GO" id="GO:0006897">
    <property type="term" value="P:endocytosis"/>
    <property type="evidence" value="ECO:0007669"/>
    <property type="project" value="InterPro"/>
</dbReference>
<dbReference type="GO" id="GO:0043332">
    <property type="term" value="C:mating projection tip"/>
    <property type="evidence" value="ECO:0007669"/>
    <property type="project" value="TreeGrafter"/>
</dbReference>
<dbReference type="Gene3D" id="1.20.1270.60">
    <property type="entry name" value="Arfaptin homology (AH) domain/BAR domain"/>
    <property type="match status" value="1"/>
</dbReference>
<dbReference type="Proteomes" id="UP000000707">
    <property type="component" value="Unassembled WGS sequence"/>
</dbReference>
<dbReference type="STRING" id="590646.G3B297"/>
<dbReference type="GO" id="GO:0008289">
    <property type="term" value="F:lipid binding"/>
    <property type="evidence" value="ECO:0007669"/>
    <property type="project" value="TreeGrafter"/>
</dbReference>
<dbReference type="RefSeq" id="XP_006685431.1">
    <property type="nucleotide sequence ID" value="XM_006685368.1"/>
</dbReference>
<dbReference type="AlphaFoldDB" id="G3B297"/>
<dbReference type="PANTHER" id="PTHR47174">
    <property type="entry name" value="BRIDGING INTEGRATOR 3"/>
    <property type="match status" value="1"/>
</dbReference>
<dbReference type="OrthoDB" id="10255128at2759"/>